<accession>A0AAP0NI51</accession>
<keyword evidence="3" id="KW-1185">Reference proteome</keyword>
<evidence type="ECO:0000256" key="1">
    <source>
        <dbReference type="SAM" id="MobiDB-lite"/>
    </source>
</evidence>
<dbReference type="InterPro" id="IPR012442">
    <property type="entry name" value="DUF1645_plant"/>
</dbReference>
<dbReference type="PANTHER" id="PTHR33095">
    <property type="entry name" value="OS07G0619500 PROTEIN"/>
    <property type="match status" value="1"/>
</dbReference>
<comment type="caution">
    <text evidence="2">The sequence shown here is derived from an EMBL/GenBank/DDBJ whole genome shotgun (WGS) entry which is preliminary data.</text>
</comment>
<feature type="region of interest" description="Disordered" evidence="1">
    <location>
        <begin position="35"/>
        <end position="69"/>
    </location>
</feature>
<proteinExistence type="predicted"/>
<dbReference type="AlphaFoldDB" id="A0AAP0NI51"/>
<protein>
    <submittedName>
        <fullName evidence="2">Uncharacterized protein</fullName>
    </submittedName>
</protein>
<organism evidence="2 3">
    <name type="scientific">Liquidambar formosana</name>
    <name type="common">Formosan gum</name>
    <dbReference type="NCBI Taxonomy" id="63359"/>
    <lineage>
        <taxon>Eukaryota</taxon>
        <taxon>Viridiplantae</taxon>
        <taxon>Streptophyta</taxon>
        <taxon>Embryophyta</taxon>
        <taxon>Tracheophyta</taxon>
        <taxon>Spermatophyta</taxon>
        <taxon>Magnoliopsida</taxon>
        <taxon>eudicotyledons</taxon>
        <taxon>Gunneridae</taxon>
        <taxon>Pentapetalae</taxon>
        <taxon>Saxifragales</taxon>
        <taxon>Altingiaceae</taxon>
        <taxon>Liquidambar</taxon>
    </lineage>
</organism>
<feature type="compositionally biased region" description="Basic and acidic residues" evidence="1">
    <location>
        <begin position="215"/>
        <end position="237"/>
    </location>
</feature>
<evidence type="ECO:0000313" key="3">
    <source>
        <dbReference type="Proteomes" id="UP001415857"/>
    </source>
</evidence>
<feature type="region of interest" description="Disordered" evidence="1">
    <location>
        <begin position="200"/>
        <end position="250"/>
    </location>
</feature>
<sequence length="302" mass="33659">MQEESSSSLPWVCPSFNVYSRDKLAEVAANVSDEFWRDSQASTDEPPPVQSSKDDDDGGGGGGDHYEDDFEFYLVRADPDATSVQAGEVFDDGQIRPVFPIFNRDLLLDDGHEKHESSHEVSSIGVPLKNLFIDERDVPSSSSSEADELERVPPGTYCFWSPKAVEESRGGCKKSKSTGSSSKRWRFKDLLRRSNSDGKDAFVFLTPSTTATPAKKREEKSDKTEKGENLKERRNSSEAKATGKVKPKGVAAGEKLSAHEVFYVRNRAMKEGDKRRSYLPYRQDLVGFFANMNGFGKNFPPF</sequence>
<feature type="region of interest" description="Disordered" evidence="1">
    <location>
        <begin position="164"/>
        <end position="183"/>
    </location>
</feature>
<reference evidence="2 3" key="1">
    <citation type="journal article" date="2024" name="Plant J.">
        <title>Genome sequences and population genomics reveal climatic adaptation and genomic divergence between two closely related sweetgum species.</title>
        <authorList>
            <person name="Xu W.Q."/>
            <person name="Ren C.Q."/>
            <person name="Zhang X.Y."/>
            <person name="Comes H.P."/>
            <person name="Liu X.H."/>
            <person name="Li Y.G."/>
            <person name="Kettle C.J."/>
            <person name="Jalonen R."/>
            <person name="Gaisberger H."/>
            <person name="Ma Y.Z."/>
            <person name="Qiu Y.X."/>
        </authorList>
    </citation>
    <scope>NUCLEOTIDE SEQUENCE [LARGE SCALE GENOMIC DNA]</scope>
    <source>
        <strain evidence="2">Hangzhou</strain>
    </source>
</reference>
<dbReference type="EMBL" id="JBBPBK010000013">
    <property type="protein sequence ID" value="KAK9272210.1"/>
    <property type="molecule type" value="Genomic_DNA"/>
</dbReference>
<dbReference type="Proteomes" id="UP001415857">
    <property type="component" value="Unassembled WGS sequence"/>
</dbReference>
<dbReference type="PANTHER" id="PTHR33095:SF101">
    <property type="entry name" value="DUF1645 DOMAIN-CONTAINING PROTEIN"/>
    <property type="match status" value="1"/>
</dbReference>
<gene>
    <name evidence="2" type="ORF">L1049_002581</name>
</gene>
<evidence type="ECO:0000313" key="2">
    <source>
        <dbReference type="EMBL" id="KAK9272210.1"/>
    </source>
</evidence>
<name>A0AAP0NI51_LIQFO</name>
<dbReference type="Pfam" id="PF07816">
    <property type="entry name" value="DUF1645"/>
    <property type="match status" value="1"/>
</dbReference>